<dbReference type="InterPro" id="IPR043834">
    <property type="entry name" value="REC"/>
</dbReference>
<dbReference type="EMBL" id="JAUSVU010000012">
    <property type="protein sequence ID" value="MDQ0534525.1"/>
    <property type="molecule type" value="Genomic_DNA"/>
</dbReference>
<comment type="caution">
    <text evidence="3">The sequence shown here is derived from an EMBL/GenBank/DDBJ whole genome shotgun (WGS) entry which is preliminary data.</text>
</comment>
<proteinExistence type="predicted"/>
<accession>A0ABU0MM21</accession>
<evidence type="ECO:0000313" key="4">
    <source>
        <dbReference type="Proteomes" id="UP001244552"/>
    </source>
</evidence>
<evidence type="ECO:0000256" key="1">
    <source>
        <dbReference type="SAM" id="MobiDB-lite"/>
    </source>
</evidence>
<reference evidence="3 4" key="1">
    <citation type="submission" date="2023-07" db="EMBL/GenBank/DDBJ databases">
        <title>Genomic Encyclopedia of Type Strains, Phase IV (KMG-IV): sequencing the most valuable type-strain genomes for metagenomic binning, comparative biology and taxonomic classification.</title>
        <authorList>
            <person name="Goeker M."/>
        </authorList>
    </citation>
    <scope>NUCLEOTIDE SEQUENCE [LARGE SCALE GENOMIC DNA]</scope>
    <source>
        <strain evidence="3 4">DSM 19922</strain>
    </source>
</reference>
<feature type="domain" description="Response receiver" evidence="2">
    <location>
        <begin position="19"/>
        <end position="192"/>
    </location>
</feature>
<keyword evidence="4" id="KW-1185">Reference proteome</keyword>
<evidence type="ECO:0000313" key="3">
    <source>
        <dbReference type="EMBL" id="MDQ0534525.1"/>
    </source>
</evidence>
<dbReference type="Pfam" id="PF19192">
    <property type="entry name" value="Response_reg_2"/>
    <property type="match status" value="1"/>
</dbReference>
<dbReference type="Proteomes" id="UP001244552">
    <property type="component" value="Unassembled WGS sequence"/>
</dbReference>
<evidence type="ECO:0000259" key="2">
    <source>
        <dbReference type="Pfam" id="PF19192"/>
    </source>
</evidence>
<protein>
    <recommendedName>
        <fullName evidence="2">Response receiver domain-containing protein</fullName>
    </recommendedName>
</protein>
<feature type="compositionally biased region" description="Polar residues" evidence="1">
    <location>
        <begin position="34"/>
        <end position="46"/>
    </location>
</feature>
<sequence>MTRTFKSLQELRRDAVEAFVRTAILIDNEPLTEQSSDIVEGSSRTAHSAAYRSGGSARLETPAEGGTTYVEARRPITTYPHQLNVKPVTNAFAGRRITCGFYFPSDSDTDIVETAFSAAKHVDVTILDWQLRVGDTTPAKELIVRLLNDDQNAGGRLRLIVVYTGERPLNEQCENLNKHLIAHGFSKFRTIDDERSLCGNNIMITFANKPAKGPKVEQVGPAARPIAWDDLPQFVLDQFSILTQGILQAFSLKSIGAVRDDTHHLLSVFSEDLDGAYLAQRAGIGSPTDAEEMMVWLLASEFVTSITDREIGREVLGAESCIHAIKPRTIPEQVVVKEYSEEDSYKNIVHKPNGKPKYIQADGASLQRLTQVGLNSGVLNLKSVNIKKLKRQFFENDVVADSALVKFARLTSFTRESDGVRKSGKDPIILTGGVIVRKETKGVDNSITETYLLCMQPGCDAVRLSNPTAFPFCKMTVNNNCFDLVVHVNENNIFLLVDRRPKNMSLIEFEVDTTAMVVKTEMNGGKRGFWTKERKEFWEFVAELRPLEAQNFTTQLVGQFNRVALNGSEWLRLSGKNDER</sequence>
<organism evidence="3 4">
    <name type="scientific">Azospirillum picis</name>
    <dbReference type="NCBI Taxonomy" id="488438"/>
    <lineage>
        <taxon>Bacteria</taxon>
        <taxon>Pseudomonadati</taxon>
        <taxon>Pseudomonadota</taxon>
        <taxon>Alphaproteobacteria</taxon>
        <taxon>Rhodospirillales</taxon>
        <taxon>Azospirillaceae</taxon>
        <taxon>Azospirillum</taxon>
    </lineage>
</organism>
<dbReference type="RefSeq" id="WP_209983468.1">
    <property type="nucleotide sequence ID" value="NZ_JAGINO010000011.1"/>
</dbReference>
<name>A0ABU0MM21_9PROT</name>
<feature type="region of interest" description="Disordered" evidence="1">
    <location>
        <begin position="34"/>
        <end position="65"/>
    </location>
</feature>
<gene>
    <name evidence="3" type="ORF">QO018_003400</name>
</gene>